<dbReference type="Proteomes" id="UP001339911">
    <property type="component" value="Unassembled WGS sequence"/>
</dbReference>
<feature type="compositionally biased region" description="Polar residues" evidence="4">
    <location>
        <begin position="1"/>
        <end position="10"/>
    </location>
</feature>
<gene>
    <name evidence="6" type="ORF">V1634_12640</name>
</gene>
<evidence type="ECO:0000256" key="3">
    <source>
        <dbReference type="ARBA" id="ARBA00023004"/>
    </source>
</evidence>
<proteinExistence type="predicted"/>
<accession>A0ABU7SCJ6</accession>
<evidence type="ECO:0000313" key="7">
    <source>
        <dbReference type="Proteomes" id="UP001339911"/>
    </source>
</evidence>
<keyword evidence="3" id="KW-0408">Iron</keyword>
<dbReference type="InterPro" id="IPR039994">
    <property type="entry name" value="NO66-like"/>
</dbReference>
<dbReference type="PROSITE" id="PS51184">
    <property type="entry name" value="JMJC"/>
    <property type="match status" value="1"/>
</dbReference>
<comment type="caution">
    <text evidence="6">The sequence shown here is derived from an EMBL/GenBank/DDBJ whole genome shotgun (WGS) entry which is preliminary data.</text>
</comment>
<evidence type="ECO:0000256" key="2">
    <source>
        <dbReference type="ARBA" id="ARBA00022723"/>
    </source>
</evidence>
<evidence type="ECO:0000259" key="5">
    <source>
        <dbReference type="PROSITE" id="PS51184"/>
    </source>
</evidence>
<dbReference type="PANTHER" id="PTHR13096">
    <property type="entry name" value="MINA53 MYC INDUCED NUCLEAR ANTIGEN"/>
    <property type="match status" value="1"/>
</dbReference>
<comment type="cofactor">
    <cofactor evidence="1">
        <name>Fe(2+)</name>
        <dbReference type="ChEBI" id="CHEBI:29033"/>
    </cofactor>
</comment>
<keyword evidence="2" id="KW-0479">Metal-binding</keyword>
<organism evidence="6 7">
    <name type="scientific">Plantactinospora veratri</name>
    <dbReference type="NCBI Taxonomy" id="1436122"/>
    <lineage>
        <taxon>Bacteria</taxon>
        <taxon>Bacillati</taxon>
        <taxon>Actinomycetota</taxon>
        <taxon>Actinomycetes</taxon>
        <taxon>Micromonosporales</taxon>
        <taxon>Micromonosporaceae</taxon>
        <taxon>Plantactinospora</taxon>
    </lineage>
</organism>
<name>A0ABU7SCJ6_9ACTN</name>
<evidence type="ECO:0000256" key="1">
    <source>
        <dbReference type="ARBA" id="ARBA00001954"/>
    </source>
</evidence>
<dbReference type="Gene3D" id="2.60.120.650">
    <property type="entry name" value="Cupin"/>
    <property type="match status" value="1"/>
</dbReference>
<dbReference type="InterPro" id="IPR003347">
    <property type="entry name" value="JmjC_dom"/>
</dbReference>
<sequence>MTEYDGTTGTVAARHRPETSPAGLPDASRAGLPDAPPTGRSTGTPRRSTGTPRPVAATVAESDPATGAGGDGRPARSTGSAARPDPTSGSALTRCVAVEPAKFAAAYWGRAALLSRAAELGNPDGFRDLLSPDDADELLSRRGLRTPFLRVARNGQVLPSGQYTGGGGAGAEITDQVLDERVLALYADGATLVLQGLHRTWPALVDFTRELSRELGQPLQVNAYLTPPGNQGFATHYDTHDVFVLQVDGHKHWQIHEPVLPDPLERQPWGGRADEVAAVADGPPALDVVLGPGDALYLPRGWLHSARAQDESSLHLTVGVRALTRYAMVEALLELAAEDPRLRATLPFGMDVAEPDQVEPELTETVEALRDWLLRADPADVAARLRARAWPATRPAPIRPLAQAAAIAAVDADTRLLPRDGLRWRLTSQPAGEDGRPGRVVLSLFDRTVTFPAQCEPALRAFLSGGVERVGDLPGLDDDADRIVLARRLLREAVAVPV</sequence>
<feature type="compositionally biased region" description="Low complexity" evidence="4">
    <location>
        <begin position="37"/>
        <end position="54"/>
    </location>
</feature>
<dbReference type="SUPFAM" id="SSF51197">
    <property type="entry name" value="Clavaminate synthase-like"/>
    <property type="match status" value="1"/>
</dbReference>
<keyword evidence="7" id="KW-1185">Reference proteome</keyword>
<dbReference type="SMART" id="SM00558">
    <property type="entry name" value="JmjC"/>
    <property type="match status" value="1"/>
</dbReference>
<dbReference type="RefSeq" id="WP_331207963.1">
    <property type="nucleotide sequence ID" value="NZ_JAZGQL010000008.1"/>
</dbReference>
<protein>
    <submittedName>
        <fullName evidence="6">Cupin domain-containing protein</fullName>
    </submittedName>
</protein>
<dbReference type="Pfam" id="PF08007">
    <property type="entry name" value="JmjC_2"/>
    <property type="match status" value="1"/>
</dbReference>
<feature type="region of interest" description="Disordered" evidence="4">
    <location>
        <begin position="1"/>
        <end position="91"/>
    </location>
</feature>
<feature type="domain" description="JmjC" evidence="5">
    <location>
        <begin position="190"/>
        <end position="337"/>
    </location>
</feature>
<evidence type="ECO:0000313" key="6">
    <source>
        <dbReference type="EMBL" id="MEE6307670.1"/>
    </source>
</evidence>
<reference evidence="6 7" key="1">
    <citation type="submission" date="2024-01" db="EMBL/GenBank/DDBJ databases">
        <title>Genome insights into Plantactinospora veratri sp. nov.</title>
        <authorList>
            <person name="Wang L."/>
        </authorList>
    </citation>
    <scope>NUCLEOTIDE SEQUENCE [LARGE SCALE GENOMIC DNA]</scope>
    <source>
        <strain evidence="6 7">NEAU-FHS4</strain>
    </source>
</reference>
<dbReference type="PANTHER" id="PTHR13096:SF9">
    <property type="entry name" value="BIFUNCTIONAL LYSINE-SPECIFIC DEMETHYLASE AND HISTIDYL-HYDROXYLASE"/>
    <property type="match status" value="1"/>
</dbReference>
<evidence type="ECO:0000256" key="4">
    <source>
        <dbReference type="SAM" id="MobiDB-lite"/>
    </source>
</evidence>
<dbReference type="EMBL" id="JAZGQL010000008">
    <property type="protein sequence ID" value="MEE6307670.1"/>
    <property type="molecule type" value="Genomic_DNA"/>
</dbReference>